<evidence type="ECO:0000259" key="2">
    <source>
        <dbReference type="Pfam" id="PF01636"/>
    </source>
</evidence>
<dbReference type="Pfam" id="PF01636">
    <property type="entry name" value="APH"/>
    <property type="match status" value="1"/>
</dbReference>
<dbReference type="SUPFAM" id="SSF56112">
    <property type="entry name" value="Protein kinase-like (PK-like)"/>
    <property type="match status" value="1"/>
</dbReference>
<protein>
    <recommendedName>
        <fullName evidence="2">Aminoglycoside phosphotransferase domain-containing protein</fullName>
    </recommendedName>
</protein>
<evidence type="ECO:0000256" key="1">
    <source>
        <dbReference type="SAM" id="MobiDB-lite"/>
    </source>
</evidence>
<sequence>MTRVTRPLPGEPDMEVDTDRSPTALRTTARGTAALGTLWTRLGLPPDEPEVLANRGSLMVRLPRAGVVARVSTHTGAQRRAPGLWLTTEVAVGRVAHAAGAPVVAPADHLGIDAGPHEVDGLWMSLWTDVGGGRGVRPGPEETGAALAAWHAALDGAGSDLPQLPAGRELITEALHHSRRGGVLSAREHAALTHEHLDALEQTVGRGTDEVVLHGDAHRGNLLRDRDGRWVWNDLEESCRGPVEWDLAVLSRSPTPDLGAQALRAYCRASGRPEPSAEELAPWLRLRELEAGAWTLGCAVTFPERYAAPARAFLERVLG</sequence>
<accession>A0A917F0N2</accession>
<evidence type="ECO:0000313" key="3">
    <source>
        <dbReference type="EMBL" id="GGF36668.1"/>
    </source>
</evidence>
<dbReference type="EMBL" id="BMEM01000001">
    <property type="protein sequence ID" value="GGF36668.1"/>
    <property type="molecule type" value="Genomic_DNA"/>
</dbReference>
<comment type="caution">
    <text evidence="3">The sequence shown here is derived from an EMBL/GenBank/DDBJ whole genome shotgun (WGS) entry which is preliminary data.</text>
</comment>
<reference evidence="3" key="1">
    <citation type="journal article" date="2014" name="Int. J. Syst. Evol. Microbiol.">
        <title>Complete genome sequence of Corynebacterium casei LMG S-19264T (=DSM 44701T), isolated from a smear-ripened cheese.</title>
        <authorList>
            <consortium name="US DOE Joint Genome Institute (JGI-PGF)"/>
            <person name="Walter F."/>
            <person name="Albersmeier A."/>
            <person name="Kalinowski J."/>
            <person name="Ruckert C."/>
        </authorList>
    </citation>
    <scope>NUCLEOTIDE SEQUENCE</scope>
    <source>
        <strain evidence="3">CGMCC 1.12160</strain>
    </source>
</reference>
<organism evidence="3 4">
    <name type="scientific">Ornithinimicrobium tianjinense</name>
    <dbReference type="NCBI Taxonomy" id="1195761"/>
    <lineage>
        <taxon>Bacteria</taxon>
        <taxon>Bacillati</taxon>
        <taxon>Actinomycetota</taxon>
        <taxon>Actinomycetes</taxon>
        <taxon>Micrococcales</taxon>
        <taxon>Ornithinimicrobiaceae</taxon>
        <taxon>Ornithinimicrobium</taxon>
    </lineage>
</organism>
<dbReference type="Proteomes" id="UP000605670">
    <property type="component" value="Unassembled WGS sequence"/>
</dbReference>
<dbReference type="InterPro" id="IPR011009">
    <property type="entry name" value="Kinase-like_dom_sf"/>
</dbReference>
<dbReference type="AlphaFoldDB" id="A0A917F0N2"/>
<feature type="domain" description="Aminoglycoside phosphotransferase" evidence="2">
    <location>
        <begin position="88"/>
        <end position="275"/>
    </location>
</feature>
<name>A0A917F0N2_9MICO</name>
<proteinExistence type="predicted"/>
<dbReference type="Gene3D" id="3.90.1200.10">
    <property type="match status" value="1"/>
</dbReference>
<keyword evidence="4" id="KW-1185">Reference proteome</keyword>
<reference evidence="3" key="2">
    <citation type="submission" date="2020-09" db="EMBL/GenBank/DDBJ databases">
        <authorList>
            <person name="Sun Q."/>
            <person name="Zhou Y."/>
        </authorList>
    </citation>
    <scope>NUCLEOTIDE SEQUENCE</scope>
    <source>
        <strain evidence="3">CGMCC 1.12160</strain>
    </source>
</reference>
<feature type="region of interest" description="Disordered" evidence="1">
    <location>
        <begin position="1"/>
        <end position="21"/>
    </location>
</feature>
<gene>
    <name evidence="3" type="ORF">GCM10011366_00350</name>
</gene>
<dbReference type="InterPro" id="IPR002575">
    <property type="entry name" value="Aminoglycoside_PTrfase"/>
</dbReference>
<evidence type="ECO:0000313" key="4">
    <source>
        <dbReference type="Proteomes" id="UP000605670"/>
    </source>
</evidence>